<protein>
    <submittedName>
        <fullName evidence="1">Uncharacterized protein</fullName>
    </submittedName>
</protein>
<reference evidence="1" key="1">
    <citation type="journal article" date="2021" name="Nat. Commun.">
        <title>Genetic determinants of endophytism in the Arabidopsis root mycobiome.</title>
        <authorList>
            <person name="Mesny F."/>
            <person name="Miyauchi S."/>
            <person name="Thiergart T."/>
            <person name="Pickel B."/>
            <person name="Atanasova L."/>
            <person name="Karlsson M."/>
            <person name="Huettel B."/>
            <person name="Barry K.W."/>
            <person name="Haridas S."/>
            <person name="Chen C."/>
            <person name="Bauer D."/>
            <person name="Andreopoulos W."/>
            <person name="Pangilinan J."/>
            <person name="LaButti K."/>
            <person name="Riley R."/>
            <person name="Lipzen A."/>
            <person name="Clum A."/>
            <person name="Drula E."/>
            <person name="Henrissat B."/>
            <person name="Kohler A."/>
            <person name="Grigoriev I.V."/>
            <person name="Martin F.M."/>
            <person name="Hacquard S."/>
        </authorList>
    </citation>
    <scope>NUCLEOTIDE SEQUENCE</scope>
    <source>
        <strain evidence="1">MPI-CAGE-AT-0016</strain>
    </source>
</reference>
<keyword evidence="2" id="KW-1185">Reference proteome</keyword>
<evidence type="ECO:0000313" key="2">
    <source>
        <dbReference type="Proteomes" id="UP000813385"/>
    </source>
</evidence>
<dbReference type="Proteomes" id="UP000813385">
    <property type="component" value="Unassembled WGS sequence"/>
</dbReference>
<dbReference type="OrthoDB" id="10354919at2759"/>
<evidence type="ECO:0000313" key="1">
    <source>
        <dbReference type="EMBL" id="KAH7359368.1"/>
    </source>
</evidence>
<sequence>MELVRNIFPQSLTRYITYGEDLLAYLQEMYGYDIDFCIAHENDRWFFDCPDQLDDSQLRHARLQPTRQ</sequence>
<dbReference type="EMBL" id="JAGPXD010000004">
    <property type="protein sequence ID" value="KAH7359368.1"/>
    <property type="molecule type" value="Genomic_DNA"/>
</dbReference>
<accession>A0A8K0TJ60</accession>
<comment type="caution">
    <text evidence="1">The sequence shown here is derived from an EMBL/GenBank/DDBJ whole genome shotgun (WGS) entry which is preliminary data.</text>
</comment>
<proteinExistence type="predicted"/>
<organism evidence="1 2">
    <name type="scientific">Plectosphaerella cucumerina</name>
    <dbReference type="NCBI Taxonomy" id="40658"/>
    <lineage>
        <taxon>Eukaryota</taxon>
        <taxon>Fungi</taxon>
        <taxon>Dikarya</taxon>
        <taxon>Ascomycota</taxon>
        <taxon>Pezizomycotina</taxon>
        <taxon>Sordariomycetes</taxon>
        <taxon>Hypocreomycetidae</taxon>
        <taxon>Glomerellales</taxon>
        <taxon>Plectosphaerellaceae</taxon>
        <taxon>Plectosphaerella</taxon>
    </lineage>
</organism>
<gene>
    <name evidence="1" type="ORF">B0T11DRAFT_331058</name>
</gene>
<dbReference type="AlphaFoldDB" id="A0A8K0TJ60"/>
<name>A0A8K0TJ60_9PEZI</name>